<dbReference type="CDD" id="cd03441">
    <property type="entry name" value="R_hydratase_like"/>
    <property type="match status" value="1"/>
</dbReference>
<dbReference type="EMBL" id="LKTM01000112">
    <property type="protein sequence ID" value="KQH79370.1"/>
    <property type="molecule type" value="Genomic_DNA"/>
</dbReference>
<dbReference type="SUPFAM" id="SSF54637">
    <property type="entry name" value="Thioesterase/thiol ester dehydrase-isomerase"/>
    <property type="match status" value="1"/>
</dbReference>
<organism evidence="2 3">
    <name type="scientific">Mycobacterium gordonae</name>
    <dbReference type="NCBI Taxonomy" id="1778"/>
    <lineage>
        <taxon>Bacteria</taxon>
        <taxon>Bacillati</taxon>
        <taxon>Actinomycetota</taxon>
        <taxon>Actinomycetes</taxon>
        <taxon>Mycobacteriales</taxon>
        <taxon>Mycobacteriaceae</taxon>
        <taxon>Mycobacterium</taxon>
    </lineage>
</organism>
<proteinExistence type="predicted"/>
<evidence type="ECO:0000259" key="1">
    <source>
        <dbReference type="Pfam" id="PF13452"/>
    </source>
</evidence>
<dbReference type="InterPro" id="IPR029069">
    <property type="entry name" value="HotDog_dom_sf"/>
</dbReference>
<dbReference type="OrthoDB" id="4350329at2"/>
<dbReference type="STRING" id="1778.A9W97_20490"/>
<evidence type="ECO:0000313" key="3">
    <source>
        <dbReference type="Proteomes" id="UP000051677"/>
    </source>
</evidence>
<sequence length="157" mass="17008">MVGMAGEPRTAATPISGARIHLFAAMVRDGNRSYWDAEFARERWGGLAAPPALLMGWLIPPPWQPGGRPPSASLALRVPLPGTTFINAANDVELLHPILEGDLLTAVEELVSVSPEKRTRLGVGHFVETLETYRRQDGAVVATSRNTLFRFTPEAAP</sequence>
<dbReference type="RefSeq" id="WP_055577919.1">
    <property type="nucleotide sequence ID" value="NZ_LKTM01000112.1"/>
</dbReference>
<dbReference type="Gene3D" id="3.10.129.10">
    <property type="entry name" value="Hotdog Thioesterase"/>
    <property type="match status" value="1"/>
</dbReference>
<comment type="caution">
    <text evidence="2">The sequence shown here is derived from an EMBL/GenBank/DDBJ whole genome shotgun (WGS) entry which is preliminary data.</text>
</comment>
<accession>A0A0Q2LUB0</accession>
<dbReference type="AlphaFoldDB" id="A0A0Q2LUB0"/>
<evidence type="ECO:0000313" key="2">
    <source>
        <dbReference type="EMBL" id="KQH79370.1"/>
    </source>
</evidence>
<name>A0A0Q2LUB0_MYCGO</name>
<reference evidence="2 3" key="1">
    <citation type="submission" date="2015-10" db="EMBL/GenBank/DDBJ databases">
        <title>Mycobacterium gordonae draft genome assembly.</title>
        <authorList>
            <person name="Ustinova V."/>
            <person name="Smirnova T."/>
            <person name="Blagodatskikh K."/>
            <person name="Varlamov D."/>
            <person name="Larionova E."/>
            <person name="Chernousova L."/>
        </authorList>
    </citation>
    <scope>NUCLEOTIDE SEQUENCE [LARGE SCALE GENOMIC DNA]</scope>
    <source>
        <strain evidence="2 3">CTRI 14-8773</strain>
    </source>
</reference>
<feature type="domain" description="FAS1-like dehydratase" evidence="1">
    <location>
        <begin position="11"/>
        <end position="143"/>
    </location>
</feature>
<gene>
    <name evidence="2" type="ORF">AO501_14340</name>
</gene>
<dbReference type="Pfam" id="PF13452">
    <property type="entry name" value="FAS1_DH_region"/>
    <property type="match status" value="1"/>
</dbReference>
<protein>
    <submittedName>
        <fullName evidence="2">Acyl dehydratase</fullName>
    </submittedName>
</protein>
<dbReference type="InterPro" id="IPR039569">
    <property type="entry name" value="FAS1-like_DH_region"/>
</dbReference>
<dbReference type="Proteomes" id="UP000051677">
    <property type="component" value="Unassembled WGS sequence"/>
</dbReference>